<evidence type="ECO:0000313" key="2">
    <source>
        <dbReference type="Proteomes" id="UP000324897"/>
    </source>
</evidence>
<dbReference type="AlphaFoldDB" id="A0A5J9V596"/>
<feature type="non-terminal residue" evidence="1">
    <location>
        <position position="130"/>
    </location>
</feature>
<dbReference type="Proteomes" id="UP000324897">
    <property type="component" value="Chromosome 1"/>
</dbReference>
<protein>
    <submittedName>
        <fullName evidence="1">Uncharacterized protein</fullName>
    </submittedName>
</protein>
<keyword evidence="2" id="KW-1185">Reference proteome</keyword>
<evidence type="ECO:0000313" key="1">
    <source>
        <dbReference type="EMBL" id="TVU30678.1"/>
    </source>
</evidence>
<sequence length="130" mass="14476">MCLSPPFGKAVTLTPIKQQGKTDFSKESQRPTFGQLRNSIRVEVQHVYGHEVSWKYISLSLIISEHSISWFPNFRGQRQVGDVSRLSSLPSPGSSIILEHRTPSAIHSILPRKCFFVDPAGAMASKQPTV</sequence>
<comment type="caution">
    <text evidence="1">The sequence shown here is derived from an EMBL/GenBank/DDBJ whole genome shotgun (WGS) entry which is preliminary data.</text>
</comment>
<accession>A0A5J9V596</accession>
<dbReference type="Gramene" id="TVU30678">
    <property type="protein sequence ID" value="TVU30678"/>
    <property type="gene ID" value="EJB05_22312"/>
</dbReference>
<dbReference type="EMBL" id="RWGY01000011">
    <property type="protein sequence ID" value="TVU30678.1"/>
    <property type="molecule type" value="Genomic_DNA"/>
</dbReference>
<name>A0A5J9V596_9POAL</name>
<reference evidence="1 2" key="1">
    <citation type="journal article" date="2019" name="Sci. Rep.">
        <title>A high-quality genome of Eragrostis curvula grass provides insights into Poaceae evolution and supports new strategies to enhance forage quality.</title>
        <authorList>
            <person name="Carballo J."/>
            <person name="Santos B.A.C.M."/>
            <person name="Zappacosta D."/>
            <person name="Garbus I."/>
            <person name="Selva J.P."/>
            <person name="Gallo C.A."/>
            <person name="Diaz A."/>
            <person name="Albertini E."/>
            <person name="Caccamo M."/>
            <person name="Echenique V."/>
        </authorList>
    </citation>
    <scope>NUCLEOTIDE SEQUENCE [LARGE SCALE GENOMIC DNA]</scope>
    <source>
        <strain evidence="2">cv. Victoria</strain>
        <tissue evidence="1">Leaf</tissue>
    </source>
</reference>
<proteinExistence type="predicted"/>
<organism evidence="1 2">
    <name type="scientific">Eragrostis curvula</name>
    <name type="common">weeping love grass</name>
    <dbReference type="NCBI Taxonomy" id="38414"/>
    <lineage>
        <taxon>Eukaryota</taxon>
        <taxon>Viridiplantae</taxon>
        <taxon>Streptophyta</taxon>
        <taxon>Embryophyta</taxon>
        <taxon>Tracheophyta</taxon>
        <taxon>Spermatophyta</taxon>
        <taxon>Magnoliopsida</taxon>
        <taxon>Liliopsida</taxon>
        <taxon>Poales</taxon>
        <taxon>Poaceae</taxon>
        <taxon>PACMAD clade</taxon>
        <taxon>Chloridoideae</taxon>
        <taxon>Eragrostideae</taxon>
        <taxon>Eragrostidinae</taxon>
        <taxon>Eragrostis</taxon>
    </lineage>
</organism>
<gene>
    <name evidence="1" type="ORF">EJB05_22312</name>
</gene>